<protein>
    <submittedName>
        <fullName evidence="1">Uncharacterized protein</fullName>
    </submittedName>
</protein>
<dbReference type="AlphaFoldDB" id="A0A974HNI8"/>
<dbReference type="Proteomes" id="UP000694892">
    <property type="component" value="Chromosome 4L"/>
</dbReference>
<organism evidence="1 2">
    <name type="scientific">Xenopus laevis</name>
    <name type="common">African clawed frog</name>
    <dbReference type="NCBI Taxonomy" id="8355"/>
    <lineage>
        <taxon>Eukaryota</taxon>
        <taxon>Metazoa</taxon>
        <taxon>Chordata</taxon>
        <taxon>Craniata</taxon>
        <taxon>Vertebrata</taxon>
        <taxon>Euteleostomi</taxon>
        <taxon>Amphibia</taxon>
        <taxon>Batrachia</taxon>
        <taxon>Anura</taxon>
        <taxon>Pipoidea</taxon>
        <taxon>Pipidae</taxon>
        <taxon>Xenopodinae</taxon>
        <taxon>Xenopus</taxon>
        <taxon>Xenopus</taxon>
    </lineage>
</organism>
<accession>A0A974HNI8</accession>
<reference evidence="2" key="1">
    <citation type="journal article" date="2016" name="Nature">
        <title>Genome evolution in the allotetraploid frog Xenopus laevis.</title>
        <authorList>
            <person name="Session A.M."/>
            <person name="Uno Y."/>
            <person name="Kwon T."/>
            <person name="Chapman J.A."/>
            <person name="Toyoda A."/>
            <person name="Takahashi S."/>
            <person name="Fukui A."/>
            <person name="Hikosaka A."/>
            <person name="Suzuki A."/>
            <person name="Kondo M."/>
            <person name="van Heeringen S.J."/>
            <person name="Quigley I."/>
            <person name="Heinz S."/>
            <person name="Ogino H."/>
            <person name="Ochi H."/>
            <person name="Hellsten U."/>
            <person name="Lyons J.B."/>
            <person name="Simakov O."/>
            <person name="Putnam N."/>
            <person name="Stites J."/>
            <person name="Kuroki Y."/>
            <person name="Tanaka T."/>
            <person name="Michiue T."/>
            <person name="Watanabe M."/>
            <person name="Bogdanovic O."/>
            <person name="Lister R."/>
            <person name="Georgiou G."/>
            <person name="Paranjpe S.S."/>
            <person name="van Kruijsbergen I."/>
            <person name="Shu S."/>
            <person name="Carlson J."/>
            <person name="Kinoshita T."/>
            <person name="Ohta Y."/>
            <person name="Mawaribuchi S."/>
            <person name="Jenkins J."/>
            <person name="Grimwood J."/>
            <person name="Schmutz J."/>
            <person name="Mitros T."/>
            <person name="Mozaffari S.V."/>
            <person name="Suzuki Y."/>
            <person name="Haramoto Y."/>
            <person name="Yamamoto T.S."/>
            <person name="Takagi C."/>
            <person name="Heald R."/>
            <person name="Miller K."/>
            <person name="Haudenschild C."/>
            <person name="Kitzman J."/>
            <person name="Nakayama T."/>
            <person name="Izutsu Y."/>
            <person name="Robert J."/>
            <person name="Fortriede J."/>
            <person name="Burns K."/>
            <person name="Lotay V."/>
            <person name="Karimi K."/>
            <person name="Yasuoka Y."/>
            <person name="Dichmann D.S."/>
            <person name="Flajnik M.F."/>
            <person name="Houston D.W."/>
            <person name="Shendure J."/>
            <person name="DuPasquier L."/>
            <person name="Vize P.D."/>
            <person name="Zorn A.M."/>
            <person name="Ito M."/>
            <person name="Marcotte E.M."/>
            <person name="Wallingford J.B."/>
            <person name="Ito Y."/>
            <person name="Asashima M."/>
            <person name="Ueno N."/>
            <person name="Matsuda Y."/>
            <person name="Veenstra G.J."/>
            <person name="Fujiyama A."/>
            <person name="Harland R.M."/>
            <person name="Taira M."/>
            <person name="Rokhsar D.S."/>
        </authorList>
    </citation>
    <scope>NUCLEOTIDE SEQUENCE [LARGE SCALE GENOMIC DNA]</scope>
    <source>
        <strain evidence="2">J</strain>
    </source>
</reference>
<evidence type="ECO:0000313" key="1">
    <source>
        <dbReference type="EMBL" id="OCT84108.1"/>
    </source>
</evidence>
<gene>
    <name evidence="1" type="ORF">XELAEV_18022247mg</name>
</gene>
<dbReference type="EMBL" id="CM004472">
    <property type="protein sequence ID" value="OCT84108.1"/>
    <property type="molecule type" value="Genomic_DNA"/>
</dbReference>
<evidence type="ECO:0000313" key="2">
    <source>
        <dbReference type="Proteomes" id="UP000694892"/>
    </source>
</evidence>
<name>A0A974HNI8_XENLA</name>
<proteinExistence type="predicted"/>
<sequence length="124" mass="13856">MPSSTPPSSSGILYHSTTAGTHTYTQSTISVNLNVQAMELKTQSFYLLPLPPLPAGWNEKGTFCRSLAFLPEDSLPQHSPGLTFFHLPASSVQLNIYRPRTTTMSKDRWVIVIYLIKELEGRFV</sequence>